<dbReference type="GO" id="GO:0031966">
    <property type="term" value="C:mitochondrial membrane"/>
    <property type="evidence" value="ECO:0007669"/>
    <property type="project" value="UniProtKB-SubCell"/>
</dbReference>
<evidence type="ECO:0000256" key="8">
    <source>
        <dbReference type="ARBA" id="ARBA00023128"/>
    </source>
</evidence>
<comment type="similarity">
    <text evidence="2 11">Belongs to the mitochondrial carrier (TC 2.A.29) family.</text>
</comment>
<evidence type="ECO:0000256" key="9">
    <source>
        <dbReference type="ARBA" id="ARBA00023136"/>
    </source>
</evidence>
<evidence type="ECO:0000256" key="12">
    <source>
        <dbReference type="SAM" id="MobiDB-lite"/>
    </source>
</evidence>
<evidence type="ECO:0000313" key="13">
    <source>
        <dbReference type="EMBL" id="SMQ55637.1"/>
    </source>
</evidence>
<keyword evidence="7" id="KW-1133">Transmembrane helix</keyword>
<keyword evidence="5" id="KW-0677">Repeat</keyword>
<dbReference type="InterPro" id="IPR050567">
    <property type="entry name" value="Mitochondrial_Carrier"/>
</dbReference>
<evidence type="ECO:0000256" key="1">
    <source>
        <dbReference type="ARBA" id="ARBA00004225"/>
    </source>
</evidence>
<dbReference type="Gene3D" id="1.50.40.10">
    <property type="entry name" value="Mitochondrial carrier domain"/>
    <property type="match status" value="1"/>
</dbReference>
<evidence type="ECO:0000256" key="2">
    <source>
        <dbReference type="ARBA" id="ARBA00006375"/>
    </source>
</evidence>
<proteinExistence type="inferred from homology"/>
<evidence type="ECO:0000256" key="3">
    <source>
        <dbReference type="ARBA" id="ARBA00022448"/>
    </source>
</evidence>
<accession>A0A1X7S8S5</accession>
<dbReference type="PANTHER" id="PTHR45624:SF9">
    <property type="entry name" value="CARRIER PROTEIN, PUTATIVE (AFU_ORTHOLOGUE AFUA_4G06390)-RELATED"/>
    <property type="match status" value="1"/>
</dbReference>
<name>A0A1X7S8S5_ZYMT9</name>
<reference evidence="13 14" key="1">
    <citation type="submission" date="2016-06" db="EMBL/GenBank/DDBJ databases">
        <authorList>
            <person name="Kjaerup R.B."/>
            <person name="Dalgaard T.S."/>
            <person name="Juul-Madsen H.R."/>
        </authorList>
    </citation>
    <scope>NUCLEOTIDE SEQUENCE [LARGE SCALE GENOMIC DNA]</scope>
</reference>
<comment type="subcellular location">
    <subcellularLocation>
        <location evidence="1">Mitochondrion membrane</location>
        <topology evidence="1">Multi-pass membrane protein</topology>
    </subcellularLocation>
</comment>
<feature type="region of interest" description="Disordered" evidence="12">
    <location>
        <begin position="224"/>
        <end position="243"/>
    </location>
</feature>
<protein>
    <recommendedName>
        <fullName evidence="15">Mitochondrial carrier</fullName>
    </recommendedName>
</protein>
<dbReference type="SUPFAM" id="SSF103506">
    <property type="entry name" value="Mitochondrial carrier"/>
    <property type="match status" value="1"/>
</dbReference>
<dbReference type="GO" id="GO:0022857">
    <property type="term" value="F:transmembrane transporter activity"/>
    <property type="evidence" value="ECO:0007669"/>
    <property type="project" value="TreeGrafter"/>
</dbReference>
<evidence type="ECO:0000256" key="7">
    <source>
        <dbReference type="ARBA" id="ARBA00022989"/>
    </source>
</evidence>
<dbReference type="Proteomes" id="UP000215127">
    <property type="component" value="Chromosome 12"/>
</dbReference>
<dbReference type="Pfam" id="PF00153">
    <property type="entry name" value="Mito_carr"/>
    <property type="match status" value="3"/>
</dbReference>
<evidence type="ECO:0000256" key="6">
    <source>
        <dbReference type="ARBA" id="ARBA00022792"/>
    </source>
</evidence>
<dbReference type="PROSITE" id="PS50920">
    <property type="entry name" value="SOLCAR"/>
    <property type="match status" value="3"/>
</dbReference>
<evidence type="ECO:0000256" key="10">
    <source>
        <dbReference type="PROSITE-ProRule" id="PRU00282"/>
    </source>
</evidence>
<dbReference type="InterPro" id="IPR023395">
    <property type="entry name" value="MCP_dom_sf"/>
</dbReference>
<feature type="compositionally biased region" description="Low complexity" evidence="12">
    <location>
        <begin position="11"/>
        <end position="42"/>
    </location>
</feature>
<feature type="region of interest" description="Disordered" evidence="12">
    <location>
        <begin position="1"/>
        <end position="56"/>
    </location>
</feature>
<feature type="repeat" description="Solcar" evidence="10">
    <location>
        <begin position="306"/>
        <end position="389"/>
    </location>
</feature>
<sequence>MNSSGDGKSQAPAPTTSSSSSSPTSRSASSPPTAPTAATTSSQDASRPGSILSFNPSPEVQEMAKQYKTELAACSSSMVATTIAYPLDFVKSRMQGYQIDYKTAARDAYHKEGLRAFWRGVVPPTLSIALVRTFSFRMYQGTKYYLDQQFFEMNGRSPLILANTPGRLPTWDTIACHGIAGMAAGAFVTFMSCPFELMKLNAQLAGKVARDKAILEAKEKVGKSHTEAKQAGTNNNTGHTIAKEPKIKTPGSLVLFSQQLKTGGYGRAYAGFQLHLARDILGTGVYFSTYETVKQTLNNFPGAGLNGGFAVPIAGGLCGMTSWAVIIPIDTAKTTYQKARLAAAKDVHVPMPHLHYFKRASYRGLGVSCMRSAVVNMIFFSIYESAKTSIDRFVGDELD</sequence>
<dbReference type="AlphaFoldDB" id="A0A1X7S8S5"/>
<evidence type="ECO:0000256" key="5">
    <source>
        <dbReference type="ARBA" id="ARBA00022737"/>
    </source>
</evidence>
<evidence type="ECO:0000256" key="11">
    <source>
        <dbReference type="RuleBase" id="RU000488"/>
    </source>
</evidence>
<keyword evidence="14" id="KW-1185">Reference proteome</keyword>
<keyword evidence="9 10" id="KW-0472">Membrane</keyword>
<feature type="repeat" description="Solcar" evidence="10">
    <location>
        <begin position="64"/>
        <end position="145"/>
    </location>
</feature>
<organism evidence="13 14">
    <name type="scientific">Zymoseptoria tritici (strain ST99CH_3D7)</name>
    <dbReference type="NCBI Taxonomy" id="1276538"/>
    <lineage>
        <taxon>Eukaryota</taxon>
        <taxon>Fungi</taxon>
        <taxon>Dikarya</taxon>
        <taxon>Ascomycota</taxon>
        <taxon>Pezizomycotina</taxon>
        <taxon>Dothideomycetes</taxon>
        <taxon>Dothideomycetidae</taxon>
        <taxon>Mycosphaerellales</taxon>
        <taxon>Mycosphaerellaceae</taxon>
        <taxon>Zymoseptoria</taxon>
    </lineage>
</organism>
<dbReference type="STRING" id="1276538.A0A1X7S8S5"/>
<evidence type="ECO:0000256" key="4">
    <source>
        <dbReference type="ARBA" id="ARBA00022692"/>
    </source>
</evidence>
<keyword evidence="3 11" id="KW-0813">Transport</keyword>
<feature type="repeat" description="Solcar" evidence="10">
    <location>
        <begin position="172"/>
        <end position="296"/>
    </location>
</feature>
<dbReference type="PANTHER" id="PTHR45624">
    <property type="entry name" value="MITOCHONDRIAL BASIC AMINO ACIDS TRANSPORTER-RELATED"/>
    <property type="match status" value="1"/>
</dbReference>
<evidence type="ECO:0000313" key="14">
    <source>
        <dbReference type="Proteomes" id="UP000215127"/>
    </source>
</evidence>
<dbReference type="InterPro" id="IPR018108">
    <property type="entry name" value="MCP_transmembrane"/>
</dbReference>
<evidence type="ECO:0008006" key="15">
    <source>
        <dbReference type="Google" id="ProtNLM"/>
    </source>
</evidence>
<keyword evidence="8" id="KW-0496">Mitochondrion</keyword>
<dbReference type="EMBL" id="LT853703">
    <property type="protein sequence ID" value="SMQ55637.1"/>
    <property type="molecule type" value="Genomic_DNA"/>
</dbReference>
<gene>
    <name evidence="13" type="ORF">ZT3D7_G10792</name>
</gene>
<keyword evidence="6" id="KW-0999">Mitochondrion inner membrane</keyword>
<keyword evidence="4 10" id="KW-0812">Transmembrane</keyword>